<dbReference type="AlphaFoldDB" id="D3S1K9"/>
<organism evidence="1 2">
    <name type="scientific">Ferroglobus placidus (strain DSM 10642 / AEDII12DO)</name>
    <dbReference type="NCBI Taxonomy" id="589924"/>
    <lineage>
        <taxon>Archaea</taxon>
        <taxon>Methanobacteriati</taxon>
        <taxon>Methanobacteriota</taxon>
        <taxon>Archaeoglobi</taxon>
        <taxon>Archaeoglobales</taxon>
        <taxon>Archaeoglobaceae</taxon>
        <taxon>Ferroglobus</taxon>
    </lineage>
</organism>
<dbReference type="Proteomes" id="UP000002613">
    <property type="component" value="Chromosome"/>
</dbReference>
<dbReference type="PaxDb" id="589924-Ferp_2355"/>
<keyword evidence="2" id="KW-1185">Reference proteome</keyword>
<reference evidence="2" key="1">
    <citation type="submission" date="2010-02" db="EMBL/GenBank/DDBJ databases">
        <title>Complete sequence of Ferroglobus placidus DSM 10642.</title>
        <authorList>
            <consortium name="US DOE Joint Genome Institute"/>
            <person name="Lucas S."/>
            <person name="Copeland A."/>
            <person name="Lapidus A."/>
            <person name="Cheng J.-F."/>
            <person name="Bruce D."/>
            <person name="Goodwin L."/>
            <person name="Pitluck S."/>
            <person name="Saunders E."/>
            <person name="Brettin T."/>
            <person name="Detter J.C."/>
            <person name="Han C."/>
            <person name="Tapia R."/>
            <person name="Larimer F."/>
            <person name="Land M."/>
            <person name="Hauser L."/>
            <person name="Kyrpides N."/>
            <person name="Ivanova N."/>
            <person name="Holmes D."/>
            <person name="Lovley D."/>
            <person name="Kyrpides N."/>
            <person name="Anderson I.J."/>
            <person name="Woyke T."/>
        </authorList>
    </citation>
    <scope>NUCLEOTIDE SEQUENCE [LARGE SCALE GENOMIC DNA]</scope>
    <source>
        <strain evidence="2">DSM 10642 / AEDII12DO</strain>
    </source>
</reference>
<proteinExistence type="predicted"/>
<evidence type="ECO:0000313" key="1">
    <source>
        <dbReference type="EMBL" id="ADC66473.1"/>
    </source>
</evidence>
<dbReference type="eggNOG" id="arCOG09449">
    <property type="taxonomic scope" value="Archaea"/>
</dbReference>
<dbReference type="RefSeq" id="WP_012966809.1">
    <property type="nucleotide sequence ID" value="NC_013849.1"/>
</dbReference>
<evidence type="ECO:0000313" key="2">
    <source>
        <dbReference type="Proteomes" id="UP000002613"/>
    </source>
</evidence>
<keyword evidence="1" id="KW-0808">Transferase</keyword>
<dbReference type="GeneID" id="8779896"/>
<dbReference type="GO" id="GO:0032259">
    <property type="term" value="P:methylation"/>
    <property type="evidence" value="ECO:0007669"/>
    <property type="project" value="UniProtKB-KW"/>
</dbReference>
<dbReference type="KEGG" id="fpl:Ferp_2355"/>
<accession>D3S1K9</accession>
<sequence length="73" mass="7583">MLRKRVVFGTVIFLAVLALLQPTSAVGVLKIEAPSSVVVGEEVEITAINALTGKPVAGVAAPIGGLMLKRMRN</sequence>
<protein>
    <submittedName>
        <fullName evidence="1">Uroporphyrinogen-III C-methyltransferase</fullName>
    </submittedName>
</protein>
<keyword evidence="1" id="KW-0489">Methyltransferase</keyword>
<dbReference type="HOGENOM" id="CLU_2695577_0_0_2"/>
<dbReference type="GO" id="GO:0008168">
    <property type="term" value="F:methyltransferase activity"/>
    <property type="evidence" value="ECO:0007669"/>
    <property type="project" value="UniProtKB-KW"/>
</dbReference>
<name>D3S1K9_FERPA</name>
<reference evidence="1 2" key="2">
    <citation type="journal article" date="2011" name="Stand. Genomic Sci.">
        <title>Complete genome sequence of Ferroglobus placidus AEDII12DO.</title>
        <authorList>
            <person name="Anderson I."/>
            <person name="Risso C."/>
            <person name="Holmes D."/>
            <person name="Lucas S."/>
            <person name="Copeland A."/>
            <person name="Lapidus A."/>
            <person name="Cheng J.F."/>
            <person name="Bruce D."/>
            <person name="Goodwin L."/>
            <person name="Pitluck S."/>
            <person name="Saunders E."/>
            <person name="Brettin T."/>
            <person name="Detter J.C."/>
            <person name="Han C."/>
            <person name="Tapia R."/>
            <person name="Larimer F."/>
            <person name="Land M."/>
            <person name="Hauser L."/>
            <person name="Woyke T."/>
            <person name="Lovley D."/>
            <person name="Kyrpides N."/>
            <person name="Ivanova N."/>
        </authorList>
    </citation>
    <scope>NUCLEOTIDE SEQUENCE [LARGE SCALE GENOMIC DNA]</scope>
    <source>
        <strain evidence="2">DSM 10642 / AEDII12DO</strain>
    </source>
</reference>
<gene>
    <name evidence="1" type="ordered locus">Ferp_2355</name>
</gene>
<dbReference type="STRING" id="589924.Ferp_2355"/>
<dbReference type="EMBL" id="CP001899">
    <property type="protein sequence ID" value="ADC66473.1"/>
    <property type="molecule type" value="Genomic_DNA"/>
</dbReference>